<name>A0ACB7RQU8_HYAAI</name>
<organism evidence="1 2">
    <name type="scientific">Hyalomma asiaticum</name>
    <name type="common">Tick</name>
    <dbReference type="NCBI Taxonomy" id="266040"/>
    <lineage>
        <taxon>Eukaryota</taxon>
        <taxon>Metazoa</taxon>
        <taxon>Ecdysozoa</taxon>
        <taxon>Arthropoda</taxon>
        <taxon>Chelicerata</taxon>
        <taxon>Arachnida</taxon>
        <taxon>Acari</taxon>
        <taxon>Parasitiformes</taxon>
        <taxon>Ixodida</taxon>
        <taxon>Ixodoidea</taxon>
        <taxon>Ixodidae</taxon>
        <taxon>Hyalomminae</taxon>
        <taxon>Hyalomma</taxon>
    </lineage>
</organism>
<dbReference type="Proteomes" id="UP000821845">
    <property type="component" value="Chromosome 7"/>
</dbReference>
<proteinExistence type="predicted"/>
<reference evidence="1" key="1">
    <citation type="submission" date="2020-05" db="EMBL/GenBank/DDBJ databases">
        <title>Large-scale comparative analyses of tick genomes elucidate their genetic diversity and vector capacities.</title>
        <authorList>
            <person name="Jia N."/>
            <person name="Wang J."/>
            <person name="Shi W."/>
            <person name="Du L."/>
            <person name="Sun Y."/>
            <person name="Zhan W."/>
            <person name="Jiang J."/>
            <person name="Wang Q."/>
            <person name="Zhang B."/>
            <person name="Ji P."/>
            <person name="Sakyi L.B."/>
            <person name="Cui X."/>
            <person name="Yuan T."/>
            <person name="Jiang B."/>
            <person name="Yang W."/>
            <person name="Lam T.T.-Y."/>
            <person name="Chang Q."/>
            <person name="Ding S."/>
            <person name="Wang X."/>
            <person name="Zhu J."/>
            <person name="Ruan X."/>
            <person name="Zhao L."/>
            <person name="Wei J."/>
            <person name="Que T."/>
            <person name="Du C."/>
            <person name="Cheng J."/>
            <person name="Dai P."/>
            <person name="Han X."/>
            <person name="Huang E."/>
            <person name="Gao Y."/>
            <person name="Liu J."/>
            <person name="Shao H."/>
            <person name="Ye R."/>
            <person name="Li L."/>
            <person name="Wei W."/>
            <person name="Wang X."/>
            <person name="Wang C."/>
            <person name="Yang T."/>
            <person name="Huo Q."/>
            <person name="Li W."/>
            <person name="Guo W."/>
            <person name="Chen H."/>
            <person name="Zhou L."/>
            <person name="Ni X."/>
            <person name="Tian J."/>
            <person name="Zhou Y."/>
            <person name="Sheng Y."/>
            <person name="Liu T."/>
            <person name="Pan Y."/>
            <person name="Xia L."/>
            <person name="Li J."/>
            <person name="Zhao F."/>
            <person name="Cao W."/>
        </authorList>
    </citation>
    <scope>NUCLEOTIDE SEQUENCE</scope>
    <source>
        <strain evidence="1">Hyas-2018</strain>
    </source>
</reference>
<evidence type="ECO:0000313" key="1">
    <source>
        <dbReference type="EMBL" id="KAH6925051.1"/>
    </source>
</evidence>
<comment type="caution">
    <text evidence="1">The sequence shown here is derived from an EMBL/GenBank/DDBJ whole genome shotgun (WGS) entry which is preliminary data.</text>
</comment>
<dbReference type="EMBL" id="CM023487">
    <property type="protein sequence ID" value="KAH6925051.1"/>
    <property type="molecule type" value="Genomic_DNA"/>
</dbReference>
<gene>
    <name evidence="1" type="ORF">HPB50_000211</name>
</gene>
<evidence type="ECO:0000313" key="2">
    <source>
        <dbReference type="Proteomes" id="UP000821845"/>
    </source>
</evidence>
<keyword evidence="2" id="KW-1185">Reference proteome</keyword>
<protein>
    <submittedName>
        <fullName evidence="1">Uncharacterized protein</fullName>
    </submittedName>
</protein>
<sequence length="160" mass="17922">MFPRNVVRAVAVSALRGAQLETTQILPREKNVQEKTLKLLKEIKLKLDTLENAVESLQNSTEPNHTAADPIDGAMLSLLPLAIDSDLEELEQYLQTPKNRTDLVAHFSRLGGSSLQDALRQLMRRYMADTLAQEFSLTGRKGKRPFNTLQLLQVITGKII</sequence>
<accession>A0ACB7RQU8</accession>